<comment type="caution">
    <text evidence="8">The sequence shown here is derived from an EMBL/GenBank/DDBJ whole genome shotgun (WGS) entry which is preliminary data.</text>
</comment>
<dbReference type="PROSITE" id="PS00525">
    <property type="entry name" value="RIBOSOMAL_L6_1"/>
    <property type="match status" value="1"/>
</dbReference>
<proteinExistence type="inferred from homology"/>
<dbReference type="GO" id="GO:0019843">
    <property type="term" value="F:rRNA binding"/>
    <property type="evidence" value="ECO:0007669"/>
    <property type="project" value="UniProtKB-UniRule"/>
</dbReference>
<evidence type="ECO:0000256" key="2">
    <source>
        <dbReference type="ARBA" id="ARBA00022980"/>
    </source>
</evidence>
<dbReference type="PIRSF" id="PIRSF002162">
    <property type="entry name" value="Ribosomal_L6"/>
    <property type="match status" value="1"/>
</dbReference>
<dbReference type="FunFam" id="3.90.930.12:FF:000001">
    <property type="entry name" value="50S ribosomal protein L6"/>
    <property type="match status" value="1"/>
</dbReference>
<evidence type="ECO:0000259" key="7">
    <source>
        <dbReference type="Pfam" id="PF00347"/>
    </source>
</evidence>
<sequence length="181" mass="19732">MSKIGKQPIIVPEAVSVKEENGSLEFKGKNGTLKLKVLPHIKFNLDGGNLLFSAEDDSKQARANWGTMRALAKNAVTGLTEGFFKILEIEGVGYRASMEGKNLVLNVGFSHPVKIVPPEEILISVEKNAIKISGIDKSLVGKIADKIRATKKPEPYKGKGIRYQGEYIRRKEGKKAAGATK</sequence>
<dbReference type="InterPro" id="IPR002358">
    <property type="entry name" value="Ribosomal_uL6_CS"/>
</dbReference>
<dbReference type="PATRIC" id="fig|1619010.3.peg.95"/>
<dbReference type="InterPro" id="IPR019906">
    <property type="entry name" value="Ribosomal_uL6_bac-type"/>
</dbReference>
<dbReference type="PANTHER" id="PTHR11655:SF14">
    <property type="entry name" value="LARGE RIBOSOMAL SUBUNIT PROTEIN UL6M"/>
    <property type="match status" value="1"/>
</dbReference>
<dbReference type="EMBL" id="LBSR01000002">
    <property type="protein sequence ID" value="KKQ23321.1"/>
    <property type="molecule type" value="Genomic_DNA"/>
</dbReference>
<accession>A0A0G0J527</accession>
<evidence type="ECO:0000256" key="1">
    <source>
        <dbReference type="ARBA" id="ARBA00009356"/>
    </source>
</evidence>
<dbReference type="GO" id="GO:0003735">
    <property type="term" value="F:structural constituent of ribosome"/>
    <property type="evidence" value="ECO:0007669"/>
    <property type="project" value="UniProtKB-UniRule"/>
</dbReference>
<dbReference type="InterPro" id="IPR000702">
    <property type="entry name" value="Ribosomal_uL6-like"/>
</dbReference>
<evidence type="ECO:0000256" key="4">
    <source>
        <dbReference type="HAMAP-Rule" id="MF_01365"/>
    </source>
</evidence>
<dbReference type="NCBIfam" id="TIGR03654">
    <property type="entry name" value="L6_bact"/>
    <property type="match status" value="1"/>
</dbReference>
<dbReference type="PRINTS" id="PR00059">
    <property type="entry name" value="RIBOSOMALL6"/>
</dbReference>
<dbReference type="Proteomes" id="UP000034044">
    <property type="component" value="Unassembled WGS sequence"/>
</dbReference>
<feature type="domain" description="Large ribosomal subunit protein uL6 alpha-beta" evidence="7">
    <location>
        <begin position="11"/>
        <end position="82"/>
    </location>
</feature>
<evidence type="ECO:0000256" key="6">
    <source>
        <dbReference type="RuleBase" id="RU003870"/>
    </source>
</evidence>
<protein>
    <recommendedName>
        <fullName evidence="4">Large ribosomal subunit protein uL6</fullName>
    </recommendedName>
</protein>
<keyword evidence="4 6" id="KW-0699">rRNA-binding</keyword>
<evidence type="ECO:0000313" key="8">
    <source>
        <dbReference type="EMBL" id="KKQ23321.1"/>
    </source>
</evidence>
<dbReference type="SUPFAM" id="SSF56053">
    <property type="entry name" value="Ribosomal protein L6"/>
    <property type="match status" value="2"/>
</dbReference>
<dbReference type="Pfam" id="PF00347">
    <property type="entry name" value="Ribosomal_L6"/>
    <property type="match status" value="2"/>
</dbReference>
<dbReference type="GO" id="GO:0022625">
    <property type="term" value="C:cytosolic large ribosomal subunit"/>
    <property type="evidence" value="ECO:0007669"/>
    <property type="project" value="UniProtKB-UniRule"/>
</dbReference>
<dbReference type="AlphaFoldDB" id="A0A0G0J527"/>
<keyword evidence="2 4" id="KW-0689">Ribosomal protein</keyword>
<evidence type="ECO:0000256" key="5">
    <source>
        <dbReference type="RuleBase" id="RU003869"/>
    </source>
</evidence>
<gene>
    <name evidence="4" type="primary">rplF</name>
    <name evidence="8" type="ORF">US36_C0002G0046</name>
</gene>
<dbReference type="InterPro" id="IPR036789">
    <property type="entry name" value="Ribosomal_uL6-like_a/b-dom_sf"/>
</dbReference>
<comment type="function">
    <text evidence="4 6">This protein binds to the 23S rRNA, and is important in its secondary structure. It is located near the subunit interface in the base of the L7/L12 stalk, and near the tRNA binding site of the peptidyltransferase center.</text>
</comment>
<keyword evidence="3 4" id="KW-0687">Ribonucleoprotein</keyword>
<feature type="domain" description="Large ribosomal subunit protein uL6 alpha-beta" evidence="7">
    <location>
        <begin position="91"/>
        <end position="163"/>
    </location>
</feature>
<comment type="similarity">
    <text evidence="1 4 5">Belongs to the universal ribosomal protein uL6 family.</text>
</comment>
<evidence type="ECO:0000256" key="3">
    <source>
        <dbReference type="ARBA" id="ARBA00023274"/>
    </source>
</evidence>
<dbReference type="Gene3D" id="3.90.930.12">
    <property type="entry name" value="Ribosomal protein L6, alpha-beta domain"/>
    <property type="match status" value="2"/>
</dbReference>
<evidence type="ECO:0000313" key="9">
    <source>
        <dbReference type="Proteomes" id="UP000034044"/>
    </source>
</evidence>
<comment type="subunit">
    <text evidence="4">Part of the 50S ribosomal subunit.</text>
</comment>
<keyword evidence="4 6" id="KW-0694">RNA-binding</keyword>
<dbReference type="GO" id="GO:0002181">
    <property type="term" value="P:cytoplasmic translation"/>
    <property type="evidence" value="ECO:0007669"/>
    <property type="project" value="TreeGrafter"/>
</dbReference>
<reference evidence="8 9" key="1">
    <citation type="journal article" date="2015" name="Nature">
        <title>rRNA introns, odd ribosomes, and small enigmatic genomes across a large radiation of phyla.</title>
        <authorList>
            <person name="Brown C.T."/>
            <person name="Hug L.A."/>
            <person name="Thomas B.C."/>
            <person name="Sharon I."/>
            <person name="Castelle C.J."/>
            <person name="Singh A."/>
            <person name="Wilkins M.J."/>
            <person name="Williams K.H."/>
            <person name="Banfield J.F."/>
        </authorList>
    </citation>
    <scope>NUCLEOTIDE SEQUENCE [LARGE SCALE GENOMIC DNA]</scope>
</reference>
<dbReference type="HAMAP" id="MF_01365_B">
    <property type="entry name" value="Ribosomal_uL6_B"/>
    <property type="match status" value="1"/>
</dbReference>
<dbReference type="PANTHER" id="PTHR11655">
    <property type="entry name" value="60S/50S RIBOSOMAL PROTEIN L6/L9"/>
    <property type="match status" value="1"/>
</dbReference>
<dbReference type="InterPro" id="IPR020040">
    <property type="entry name" value="Ribosomal_uL6_a/b-dom"/>
</dbReference>
<organism evidence="8 9">
    <name type="scientific">Candidatus Wolfebacteria bacterium GW2011_GWC1_37_10</name>
    <dbReference type="NCBI Taxonomy" id="1619010"/>
    <lineage>
        <taxon>Bacteria</taxon>
        <taxon>Candidatus Wolfeibacteriota</taxon>
    </lineage>
</organism>
<name>A0A0G0J527_9BACT</name>